<dbReference type="Pfam" id="PF11355">
    <property type="entry name" value="DUF3157"/>
    <property type="match status" value="1"/>
</dbReference>
<dbReference type="EMBL" id="VNFH01000003">
    <property type="protein sequence ID" value="TVU71972.1"/>
    <property type="molecule type" value="Genomic_DNA"/>
</dbReference>
<protein>
    <submittedName>
        <fullName evidence="2">DUF3157 family protein</fullName>
    </submittedName>
</protein>
<feature type="region of interest" description="Disordered" evidence="1">
    <location>
        <begin position="125"/>
        <end position="152"/>
    </location>
</feature>
<dbReference type="Proteomes" id="UP000319941">
    <property type="component" value="Unassembled WGS sequence"/>
</dbReference>
<accession>A0A558HS63</accession>
<dbReference type="OrthoDB" id="5593708at2"/>
<name>A0A558HS63_9GAMM</name>
<evidence type="ECO:0000313" key="2">
    <source>
        <dbReference type="EMBL" id="TVU71972.1"/>
    </source>
</evidence>
<sequence length="267" mass="28488">MACLPPAVLTYCSSVAKTVSNASPLKEARMMTSLLKRSSRMAGLTLLASMMMSPALMADSLPISTPVTVTLDNGIKVLLKPDHSWEYLLDETQSASSSVAAQSTTDSTLVPTSTAVPVTAAVSPAGAGSAADSASDMTGHTSESSSTRLNSSALANPRLLSEGHRDGVVAHLTEVSVEDDEAVLQFDLDNTAGQSVIGVQARLRLYADDGHLIATREAPLWVGEYRLPQTYLRSGQTRDSREVRVALPKGEWSRQLVRVEVTEVEFR</sequence>
<comment type="caution">
    <text evidence="2">The sequence shown here is derived from an EMBL/GenBank/DDBJ whole genome shotgun (WGS) entry which is preliminary data.</text>
</comment>
<proteinExistence type="predicted"/>
<dbReference type="InterPro" id="IPR021501">
    <property type="entry name" value="DUF3157"/>
</dbReference>
<organism evidence="2 3">
    <name type="scientific">Cobetia crustatorum</name>
    <dbReference type="NCBI Taxonomy" id="553385"/>
    <lineage>
        <taxon>Bacteria</taxon>
        <taxon>Pseudomonadati</taxon>
        <taxon>Pseudomonadota</taxon>
        <taxon>Gammaproteobacteria</taxon>
        <taxon>Oceanospirillales</taxon>
        <taxon>Halomonadaceae</taxon>
        <taxon>Cobetia</taxon>
    </lineage>
</organism>
<reference evidence="2 3" key="1">
    <citation type="submission" date="2019-07" db="EMBL/GenBank/DDBJ databases">
        <title>Diversity of Bacteria from Kongsfjorden, Arctic.</title>
        <authorList>
            <person name="Yu Y."/>
        </authorList>
    </citation>
    <scope>NUCLEOTIDE SEQUENCE [LARGE SCALE GENOMIC DNA]</scope>
    <source>
        <strain evidence="2 3">SM1923</strain>
    </source>
</reference>
<gene>
    <name evidence="2" type="ORF">FQP86_05450</name>
</gene>
<evidence type="ECO:0000256" key="1">
    <source>
        <dbReference type="SAM" id="MobiDB-lite"/>
    </source>
</evidence>
<dbReference type="AlphaFoldDB" id="A0A558HS63"/>
<evidence type="ECO:0000313" key="3">
    <source>
        <dbReference type="Proteomes" id="UP000319941"/>
    </source>
</evidence>
<keyword evidence="3" id="KW-1185">Reference proteome</keyword>